<dbReference type="GO" id="GO:0005829">
    <property type="term" value="C:cytosol"/>
    <property type="evidence" value="ECO:0007669"/>
    <property type="project" value="TreeGrafter"/>
</dbReference>
<dbReference type="OrthoDB" id="9768851at2"/>
<dbReference type="InterPro" id="IPR036812">
    <property type="entry name" value="NAD(P)_OxRdtase_dom_sf"/>
</dbReference>
<dbReference type="InterPro" id="IPR023210">
    <property type="entry name" value="NADP_OxRdtase_dom"/>
</dbReference>
<dbReference type="Proteomes" id="UP000292408">
    <property type="component" value="Unassembled WGS sequence"/>
</dbReference>
<keyword evidence="3" id="KW-1185">Reference proteome</keyword>
<dbReference type="SUPFAM" id="SSF51430">
    <property type="entry name" value="NAD(P)-linked oxidoreductase"/>
    <property type="match status" value="1"/>
</dbReference>
<accession>A0A4Q7TGC0</accession>
<name>A0A4Q7TGC0_9MICO</name>
<dbReference type="Pfam" id="PF00248">
    <property type="entry name" value="Aldo_ket_red"/>
    <property type="match status" value="1"/>
</dbReference>
<evidence type="ECO:0000313" key="3">
    <source>
        <dbReference type="Proteomes" id="UP000292408"/>
    </source>
</evidence>
<dbReference type="CDD" id="cd19152">
    <property type="entry name" value="AKR_AKR15A"/>
    <property type="match status" value="1"/>
</dbReference>
<dbReference type="Gene3D" id="3.20.20.100">
    <property type="entry name" value="NADP-dependent oxidoreductase domain"/>
    <property type="match status" value="1"/>
</dbReference>
<dbReference type="RefSeq" id="WP_130282605.1">
    <property type="nucleotide sequence ID" value="NZ_SGXT01000015.1"/>
</dbReference>
<dbReference type="AlphaFoldDB" id="A0A4Q7TGC0"/>
<evidence type="ECO:0000259" key="1">
    <source>
        <dbReference type="Pfam" id="PF00248"/>
    </source>
</evidence>
<feature type="domain" description="NADP-dependent oxidoreductase" evidence="1">
    <location>
        <begin position="8"/>
        <end position="309"/>
    </location>
</feature>
<evidence type="ECO:0000313" key="2">
    <source>
        <dbReference type="EMBL" id="RZT59525.1"/>
    </source>
</evidence>
<dbReference type="EMBL" id="SGXT01000015">
    <property type="protein sequence ID" value="RZT59525.1"/>
    <property type="molecule type" value="Genomic_DNA"/>
</dbReference>
<reference evidence="2 3" key="1">
    <citation type="journal article" date="2015" name="Stand. Genomic Sci.">
        <title>Genomic Encyclopedia of Bacterial and Archaeal Type Strains, Phase III: the genomes of soil and plant-associated and newly described type strains.</title>
        <authorList>
            <person name="Whitman W.B."/>
            <person name="Woyke T."/>
            <person name="Klenk H.P."/>
            <person name="Zhou Y."/>
            <person name="Lilburn T.G."/>
            <person name="Beck B.J."/>
            <person name="De Vos P."/>
            <person name="Vandamme P."/>
            <person name="Eisen J.A."/>
            <person name="Garrity G."/>
            <person name="Hugenholtz P."/>
            <person name="Kyrpides N.C."/>
        </authorList>
    </citation>
    <scope>NUCLEOTIDE SEQUENCE [LARGE SCALE GENOMIC DNA]</scope>
    <source>
        <strain evidence="2 3">AC4r</strain>
    </source>
</reference>
<sequence length="325" mass="34437">MTILATYPLAFGAATVGNLYRPLSDEKAFETLAAAWDAGIRHFDTAPHYGLGLSERRLGAFLRTKPRDEFVISTKVGRILEPVDQADGAEIGDDMAHNFAVPRTHVRRYDASAAGVRRSLDESLQRLGLDRVDIVYLHDPDVAPEGERRALDSALPALAELRAEGMASAVGIGSKSLTALEGAATSGLCDALMVSSRTTLLDYSAVDTVLPACVSNGVETIAVSIFNSGLLARPRPDAALRYNYGPASAELVDRTSRIADICEQHGTDLPTVAIAFPRRLNGVAAVCVSASSAEQSTQTAERAVTPVPEGLWSDLEAAGLIPALP</sequence>
<dbReference type="PANTHER" id="PTHR42686">
    <property type="entry name" value="GH17980P-RELATED"/>
    <property type="match status" value="1"/>
</dbReference>
<organism evidence="2 3">
    <name type="scientific">Microcella alkaliphila</name>
    <dbReference type="NCBI Taxonomy" id="279828"/>
    <lineage>
        <taxon>Bacteria</taxon>
        <taxon>Bacillati</taxon>
        <taxon>Actinomycetota</taxon>
        <taxon>Actinomycetes</taxon>
        <taxon>Micrococcales</taxon>
        <taxon>Microbacteriaceae</taxon>
        <taxon>Microcella</taxon>
    </lineage>
</organism>
<proteinExistence type="predicted"/>
<dbReference type="InterPro" id="IPR020471">
    <property type="entry name" value="AKR"/>
</dbReference>
<protein>
    <submittedName>
        <fullName evidence="2">D-threo-aldose 1-dehydrogenase</fullName>
    </submittedName>
</protein>
<dbReference type="PANTHER" id="PTHR42686:SF1">
    <property type="entry name" value="GH17980P-RELATED"/>
    <property type="match status" value="1"/>
</dbReference>
<dbReference type="GO" id="GO:0016491">
    <property type="term" value="F:oxidoreductase activity"/>
    <property type="evidence" value="ECO:0007669"/>
    <property type="project" value="InterPro"/>
</dbReference>
<comment type="caution">
    <text evidence="2">The sequence shown here is derived from an EMBL/GenBank/DDBJ whole genome shotgun (WGS) entry which is preliminary data.</text>
</comment>
<gene>
    <name evidence="2" type="ORF">EV140_1503</name>
</gene>